<feature type="transmembrane region" description="Helical" evidence="9">
    <location>
        <begin position="266"/>
        <end position="287"/>
    </location>
</feature>
<dbReference type="InterPro" id="IPR017475">
    <property type="entry name" value="EPS_sugar_tfrase"/>
</dbReference>
<protein>
    <submittedName>
        <fullName evidence="11">Exopolysaccharide biosynthesis polyprenyl glycosylphosphotransferase</fullName>
    </submittedName>
</protein>
<dbReference type="EMBL" id="DRDR01000099">
    <property type="protein sequence ID" value="HDL60276.1"/>
    <property type="molecule type" value="Genomic_DNA"/>
</dbReference>
<dbReference type="GO" id="GO:0005886">
    <property type="term" value="C:plasma membrane"/>
    <property type="evidence" value="ECO:0007669"/>
    <property type="project" value="UniProtKB-SubCell"/>
</dbReference>
<sequence length="460" mass="53380">MKEWTKKISVVFLLIAADLAGILISYAFAYQSRAEVLSQFLGNLPPPFPIRYYIKYLYLLLIWPITFMYEGLYTKNYSESEEIIKLWKALTIATLLTVILLFALKVRPSFSRSVLAISYATSLFVVPLIRLSLKRLLFSMNLGIKKIVFIGSSNEIKWLQNHVKNDRTCGYSVIAHFKKDELVKLPEIYRKEPFDVIITSNLDNGSMYFLQSFAQEHGLEIMFFPENIIFDPQGIEVEEFFGFKALKLKYNLLIPRNATIKRILDLLASLIIFIVIFPVFIFIVLLVKITSKGPVFFKQTRIGLHGKKFILYKFRTMYLDADERLNTLLKENPGAKEEWKKFRKLRSIPDPRITPLGKILRKFSLDELPQFLNIMKGDMSLVGPRPYLEEELKFLGKRKDTILSVKPGLTGLWQVSGRNEVPFEERVLLDEYYVRNWSIFLDIAILVRTVFTALKGEGAY</sequence>
<comment type="subcellular location">
    <subcellularLocation>
        <location evidence="2">Cell membrane</location>
    </subcellularLocation>
    <subcellularLocation>
        <location evidence="1">Membrane</location>
        <topology evidence="1">Multi-pass membrane protein</topology>
    </subcellularLocation>
</comment>
<keyword evidence="5" id="KW-0808">Transferase</keyword>
<keyword evidence="8 9" id="KW-0472">Membrane</keyword>
<evidence type="ECO:0000256" key="2">
    <source>
        <dbReference type="ARBA" id="ARBA00004236"/>
    </source>
</evidence>
<name>A0A7V0LUM2_UNCW3</name>
<dbReference type="PANTHER" id="PTHR30576:SF4">
    <property type="entry name" value="UNDECAPRENYL-PHOSPHATE GALACTOSE PHOSPHOTRANSFERASE"/>
    <property type="match status" value="1"/>
</dbReference>
<gene>
    <name evidence="11" type="ORF">ENH14_02350</name>
</gene>
<evidence type="ECO:0000256" key="6">
    <source>
        <dbReference type="ARBA" id="ARBA00022692"/>
    </source>
</evidence>
<dbReference type="NCBIfam" id="TIGR03025">
    <property type="entry name" value="EPS_sugtrans"/>
    <property type="match status" value="1"/>
</dbReference>
<evidence type="ECO:0000256" key="1">
    <source>
        <dbReference type="ARBA" id="ARBA00004141"/>
    </source>
</evidence>
<evidence type="ECO:0000259" key="10">
    <source>
        <dbReference type="Pfam" id="PF02397"/>
    </source>
</evidence>
<keyword evidence="4" id="KW-1003">Cell membrane</keyword>
<evidence type="ECO:0000256" key="8">
    <source>
        <dbReference type="ARBA" id="ARBA00023136"/>
    </source>
</evidence>
<feature type="transmembrane region" description="Helical" evidence="9">
    <location>
        <begin position="53"/>
        <end position="74"/>
    </location>
</feature>
<dbReference type="PANTHER" id="PTHR30576">
    <property type="entry name" value="COLANIC BIOSYNTHESIS UDP-GLUCOSE LIPID CARRIER TRANSFERASE"/>
    <property type="match status" value="1"/>
</dbReference>
<evidence type="ECO:0000256" key="9">
    <source>
        <dbReference type="SAM" id="Phobius"/>
    </source>
</evidence>
<dbReference type="Pfam" id="PF02397">
    <property type="entry name" value="Bac_transf"/>
    <property type="match status" value="1"/>
</dbReference>
<dbReference type="Proteomes" id="UP000886381">
    <property type="component" value="Unassembled WGS sequence"/>
</dbReference>
<comment type="similarity">
    <text evidence="3">Belongs to the bacterial sugar transferase family.</text>
</comment>
<comment type="caution">
    <text evidence="11">The sequence shown here is derived from an EMBL/GenBank/DDBJ whole genome shotgun (WGS) entry which is preliminary data.</text>
</comment>
<feature type="transmembrane region" description="Helical" evidence="9">
    <location>
        <begin position="110"/>
        <end position="131"/>
    </location>
</feature>
<evidence type="ECO:0000256" key="7">
    <source>
        <dbReference type="ARBA" id="ARBA00022989"/>
    </source>
</evidence>
<evidence type="ECO:0000313" key="11">
    <source>
        <dbReference type="EMBL" id="HDL60276.1"/>
    </source>
</evidence>
<evidence type="ECO:0000256" key="4">
    <source>
        <dbReference type="ARBA" id="ARBA00022475"/>
    </source>
</evidence>
<evidence type="ECO:0000256" key="3">
    <source>
        <dbReference type="ARBA" id="ARBA00006464"/>
    </source>
</evidence>
<accession>A0A7V0LUM2</accession>
<evidence type="ECO:0000256" key="5">
    <source>
        <dbReference type="ARBA" id="ARBA00022679"/>
    </source>
</evidence>
<dbReference type="AlphaFoldDB" id="A0A7V0LUM2"/>
<proteinExistence type="inferred from homology"/>
<feature type="transmembrane region" description="Helical" evidence="9">
    <location>
        <begin position="86"/>
        <end position="104"/>
    </location>
</feature>
<dbReference type="InterPro" id="IPR003362">
    <property type="entry name" value="Bact_transf"/>
</dbReference>
<feature type="domain" description="Bacterial sugar transferase" evidence="10">
    <location>
        <begin position="261"/>
        <end position="454"/>
    </location>
</feature>
<keyword evidence="7 9" id="KW-1133">Transmembrane helix</keyword>
<reference evidence="11" key="1">
    <citation type="journal article" date="2020" name="mSystems">
        <title>Genome- and Community-Level Interaction Insights into Carbon Utilization and Element Cycling Functions of Hydrothermarchaeota in Hydrothermal Sediment.</title>
        <authorList>
            <person name="Zhou Z."/>
            <person name="Liu Y."/>
            <person name="Xu W."/>
            <person name="Pan J."/>
            <person name="Luo Z.H."/>
            <person name="Li M."/>
        </authorList>
    </citation>
    <scope>NUCLEOTIDE SEQUENCE [LARGE SCALE GENOMIC DNA]</scope>
    <source>
        <strain evidence="11">HyVt-28</strain>
    </source>
</reference>
<dbReference type="GO" id="GO:0016780">
    <property type="term" value="F:phosphotransferase activity, for other substituted phosphate groups"/>
    <property type="evidence" value="ECO:0007669"/>
    <property type="project" value="TreeGrafter"/>
</dbReference>
<keyword evidence="6 9" id="KW-0812">Transmembrane</keyword>
<organism evidence="11">
    <name type="scientific">candidate division WOR-3 bacterium</name>
    <dbReference type="NCBI Taxonomy" id="2052148"/>
    <lineage>
        <taxon>Bacteria</taxon>
        <taxon>Bacteria division WOR-3</taxon>
    </lineage>
</organism>